<keyword evidence="2" id="KW-1185">Reference proteome</keyword>
<sequence length="93" mass="10474">MLRVDAMRRYPGGMTRRPDIELPDEAASYVEQHPDVIARLAEDARLDAKAAQYGITDAQREKFRGYIREKRAAAHSPQAKAEGRAFLARYGLA</sequence>
<name>A0ABQ3Y095_9ACTN</name>
<gene>
    <name evidence="1" type="ORF">Ade02nite_20130</name>
</gene>
<evidence type="ECO:0000313" key="1">
    <source>
        <dbReference type="EMBL" id="GID73372.1"/>
    </source>
</evidence>
<accession>A0ABQ3Y095</accession>
<dbReference type="Proteomes" id="UP000609879">
    <property type="component" value="Unassembled WGS sequence"/>
</dbReference>
<organism evidence="1 2">
    <name type="scientific">Paractinoplanes deccanensis</name>
    <dbReference type="NCBI Taxonomy" id="113561"/>
    <lineage>
        <taxon>Bacteria</taxon>
        <taxon>Bacillati</taxon>
        <taxon>Actinomycetota</taxon>
        <taxon>Actinomycetes</taxon>
        <taxon>Micromonosporales</taxon>
        <taxon>Micromonosporaceae</taxon>
        <taxon>Paractinoplanes</taxon>
    </lineage>
</organism>
<protein>
    <submittedName>
        <fullName evidence="1">Uncharacterized protein</fullName>
    </submittedName>
</protein>
<reference evidence="1 2" key="1">
    <citation type="submission" date="2021-01" db="EMBL/GenBank/DDBJ databases">
        <title>Whole genome shotgun sequence of Actinoplanes deccanensis NBRC 13994.</title>
        <authorList>
            <person name="Komaki H."/>
            <person name="Tamura T."/>
        </authorList>
    </citation>
    <scope>NUCLEOTIDE SEQUENCE [LARGE SCALE GENOMIC DNA]</scope>
    <source>
        <strain evidence="1 2">NBRC 13994</strain>
    </source>
</reference>
<evidence type="ECO:0000313" key="2">
    <source>
        <dbReference type="Proteomes" id="UP000609879"/>
    </source>
</evidence>
<dbReference type="EMBL" id="BOMI01000033">
    <property type="protein sequence ID" value="GID73372.1"/>
    <property type="molecule type" value="Genomic_DNA"/>
</dbReference>
<proteinExistence type="predicted"/>
<comment type="caution">
    <text evidence="1">The sequence shown here is derived from an EMBL/GenBank/DDBJ whole genome shotgun (WGS) entry which is preliminary data.</text>
</comment>